<dbReference type="PANTHER" id="PTHR12835:SF5">
    <property type="entry name" value="BIOTIN--PROTEIN LIGASE"/>
    <property type="match status" value="1"/>
</dbReference>
<dbReference type="NCBIfam" id="NF008848">
    <property type="entry name" value="PRK11886.1-3"/>
    <property type="match status" value="1"/>
</dbReference>
<dbReference type="AlphaFoldDB" id="A0A0B3BS02"/>
<dbReference type="PANTHER" id="PTHR12835">
    <property type="entry name" value="BIOTIN PROTEIN LIGASE"/>
    <property type="match status" value="1"/>
</dbReference>
<organism evidence="4 5">
    <name type="scientific">Pseudomonas flexibilis</name>
    <dbReference type="NCBI Taxonomy" id="706570"/>
    <lineage>
        <taxon>Bacteria</taxon>
        <taxon>Pseudomonadati</taxon>
        <taxon>Pseudomonadota</taxon>
        <taxon>Gammaproteobacteria</taxon>
        <taxon>Pseudomonadales</taxon>
        <taxon>Pseudomonadaceae</taxon>
        <taxon>Pseudomonas</taxon>
    </lineage>
</organism>
<dbReference type="GO" id="GO:0003677">
    <property type="term" value="F:DNA binding"/>
    <property type="evidence" value="ECO:0007669"/>
    <property type="project" value="UniProtKB-UniRule"/>
</dbReference>
<keyword evidence="5" id="KW-1185">Reference proteome</keyword>
<dbReference type="GO" id="GO:0005524">
    <property type="term" value="F:ATP binding"/>
    <property type="evidence" value="ECO:0007669"/>
    <property type="project" value="UniProtKB-UniRule"/>
</dbReference>
<dbReference type="InterPro" id="IPR030855">
    <property type="entry name" value="Bifunct_BirA"/>
</dbReference>
<dbReference type="InterPro" id="IPR008988">
    <property type="entry name" value="Transcriptional_repressor_C"/>
</dbReference>
<dbReference type="InterPro" id="IPR004143">
    <property type="entry name" value="BPL_LPL_catalytic"/>
</dbReference>
<dbReference type="GO" id="GO:0006355">
    <property type="term" value="P:regulation of DNA-templated transcription"/>
    <property type="evidence" value="ECO:0007669"/>
    <property type="project" value="UniProtKB-UniRule"/>
</dbReference>
<feature type="binding site" evidence="2">
    <location>
        <position position="109"/>
    </location>
    <ligand>
        <name>biotin</name>
        <dbReference type="ChEBI" id="CHEBI:57586"/>
    </ligand>
</feature>
<feature type="binding site" evidence="2">
    <location>
        <position position="180"/>
    </location>
    <ligand>
        <name>biotin</name>
        <dbReference type="ChEBI" id="CHEBI:57586"/>
    </ligand>
</feature>
<keyword evidence="2" id="KW-0092">Biotin</keyword>
<feature type="domain" description="BPL/LPL catalytic" evidence="3">
    <location>
        <begin position="60"/>
        <end position="251"/>
    </location>
</feature>
<dbReference type="RefSeq" id="WP_027591592.1">
    <property type="nucleotide sequence ID" value="NZ_FMUP01000017.1"/>
</dbReference>
<dbReference type="Gene3D" id="3.30.930.10">
    <property type="entry name" value="Bira Bifunctional Protein, Domain 2"/>
    <property type="match status" value="1"/>
</dbReference>
<dbReference type="NCBIfam" id="TIGR00121">
    <property type="entry name" value="birA_ligase"/>
    <property type="match status" value="1"/>
</dbReference>
<comment type="function">
    <text evidence="2">Acts both as a biotin--[acetyl-CoA-carboxylase] ligase and a biotin-operon repressor. In the presence of ATP, BirA activates biotin to form the BirA-biotinyl-5'-adenylate (BirA-bio-5'-AMP or holoBirA) complex. HoloBirA can either transfer the biotinyl moiety to the biotin carboxyl carrier protein (BCCP) subunit of acetyl-CoA carboxylase, or bind to the biotin operator site and inhibit transcription of the operon.</text>
</comment>
<accession>A0A0B3BS02</accession>
<dbReference type="InterPro" id="IPR004408">
    <property type="entry name" value="Biotin_CoA_COase_ligase"/>
</dbReference>
<keyword evidence="1 2" id="KW-0436">Ligase</keyword>
<sequence length="319" mass="34831">MPALLELLKDGAFHSGEKLGEALGISRAAVWKQLQQLESQLGLTIHKVPGKGYCLSQRISLLDPSAIDERFLGLQRIYLSETLDSTNAEALRLISQRKPLPFLVLSEQQTSGRGRRGRTWVSPFGANLYYSLAIQLVQGAQQLEGLSLVIGLAVLRTIEEAGVTNAGLKWPNDILVGHKKMAGILLELVGDPADICHVVIGVGINVNMLSSKDEIDRPWTSLLCETGILQDRSQLASRLNHHISHYLGLHRLNGFTTLMDEWRAADLWMGREVRLSSGVGEVAGTSLGIDERGGLRLLVGGAEQVFCGGELSLRLRDDS</sequence>
<dbReference type="OrthoDB" id="9807064at2"/>
<evidence type="ECO:0000313" key="5">
    <source>
        <dbReference type="Proteomes" id="UP000030980"/>
    </source>
</evidence>
<dbReference type="CDD" id="cd16442">
    <property type="entry name" value="BPL"/>
    <property type="match status" value="1"/>
</dbReference>
<dbReference type="InterPro" id="IPR036388">
    <property type="entry name" value="WH-like_DNA-bd_sf"/>
</dbReference>
<evidence type="ECO:0000256" key="1">
    <source>
        <dbReference type="ARBA" id="ARBA00022598"/>
    </source>
</evidence>
<dbReference type="InterPro" id="IPR045864">
    <property type="entry name" value="aa-tRNA-synth_II/BPL/LPL"/>
</dbReference>
<name>A0A0B3BS02_9PSED</name>
<dbReference type="Gene3D" id="2.30.30.100">
    <property type="match status" value="1"/>
</dbReference>
<dbReference type="GO" id="GO:0004077">
    <property type="term" value="F:biotin--[biotin carboxyl-carrier protein] ligase activity"/>
    <property type="evidence" value="ECO:0007669"/>
    <property type="project" value="UniProtKB-UniRule"/>
</dbReference>
<keyword evidence="2" id="KW-0547">Nucleotide-binding</keyword>
<proteinExistence type="inferred from homology"/>
<keyword evidence="2" id="KW-0805">Transcription regulation</keyword>
<comment type="caution">
    <text evidence="4">The sequence shown here is derived from an EMBL/GenBank/DDBJ whole genome shotgun (WGS) entry which is preliminary data.</text>
</comment>
<dbReference type="SUPFAM" id="SSF46785">
    <property type="entry name" value="Winged helix' DNA-binding domain"/>
    <property type="match status" value="1"/>
</dbReference>
<evidence type="ECO:0000256" key="2">
    <source>
        <dbReference type="HAMAP-Rule" id="MF_00978"/>
    </source>
</evidence>
<dbReference type="SUPFAM" id="SSF50037">
    <property type="entry name" value="C-terminal domain of transcriptional repressors"/>
    <property type="match status" value="1"/>
</dbReference>
<gene>
    <name evidence="2" type="primary">birA</name>
    <name evidence="4" type="ORF">PT85_17420</name>
</gene>
<dbReference type="InterPro" id="IPR036390">
    <property type="entry name" value="WH_DNA-bd_sf"/>
</dbReference>
<dbReference type="Gene3D" id="1.10.10.10">
    <property type="entry name" value="Winged helix-like DNA-binding domain superfamily/Winged helix DNA-binding domain"/>
    <property type="match status" value="1"/>
</dbReference>
<dbReference type="HAMAP" id="MF_00978">
    <property type="entry name" value="Bifunct_BirA"/>
    <property type="match status" value="1"/>
</dbReference>
<keyword evidence="2" id="KW-0678">Repressor</keyword>
<protein>
    <recommendedName>
        <fullName evidence="2">Bifunctional ligase/repressor BirA</fullName>
    </recommendedName>
    <alternativeName>
        <fullName evidence="2">Biotin operon repressor</fullName>
    </alternativeName>
    <alternativeName>
        <fullName evidence="2">Biotin--[acetyl-CoA-carboxylase] ligase</fullName>
        <ecNumber evidence="2">6.3.4.15</ecNumber>
    </alternativeName>
    <alternativeName>
        <fullName evidence="2">Biotin--protein ligase</fullName>
    </alternativeName>
    <alternativeName>
        <fullName evidence="2">Biotin-[acetyl-CoA carboxylase] synthetase</fullName>
    </alternativeName>
</protein>
<dbReference type="SUPFAM" id="SSF55681">
    <property type="entry name" value="Class II aaRS and biotin synthetases"/>
    <property type="match status" value="1"/>
</dbReference>
<dbReference type="EMBL" id="JTAK01000014">
    <property type="protein sequence ID" value="KHO63444.1"/>
    <property type="molecule type" value="Genomic_DNA"/>
</dbReference>
<evidence type="ECO:0000259" key="3">
    <source>
        <dbReference type="PROSITE" id="PS51733"/>
    </source>
</evidence>
<dbReference type="EC" id="6.3.4.15" evidence="2"/>
<dbReference type="InterPro" id="IPR013196">
    <property type="entry name" value="HTH_11"/>
</dbReference>
<dbReference type="STRING" id="706570.PT85_17420"/>
<feature type="DNA-binding region" description="H-T-H motif" evidence="2">
    <location>
        <begin position="16"/>
        <end position="35"/>
    </location>
</feature>
<dbReference type="NCBIfam" id="NF008847">
    <property type="entry name" value="PRK11886.1-2"/>
    <property type="match status" value="1"/>
</dbReference>
<dbReference type="Proteomes" id="UP000030980">
    <property type="component" value="Unassembled WGS sequence"/>
</dbReference>
<keyword evidence="2" id="KW-0804">Transcription</keyword>
<dbReference type="Pfam" id="PF08279">
    <property type="entry name" value="HTH_11"/>
    <property type="match status" value="1"/>
</dbReference>
<dbReference type="PROSITE" id="PS51733">
    <property type="entry name" value="BPL_LPL_CATALYTIC"/>
    <property type="match status" value="1"/>
</dbReference>
<comment type="similarity">
    <text evidence="2">Belongs to the biotin--protein ligase family.</text>
</comment>
<keyword evidence="2" id="KW-0238">DNA-binding</keyword>
<dbReference type="Pfam" id="PF03099">
    <property type="entry name" value="BPL_LplA_LipB"/>
    <property type="match status" value="1"/>
</dbReference>
<reference evidence="4 5" key="1">
    <citation type="submission" date="2014-11" db="EMBL/GenBank/DDBJ databases">
        <title>Genome sequence of Pseudomonas tuomuerensis JCM 14085.</title>
        <authorList>
            <person name="Shin S.-K."/>
            <person name="Yi H."/>
        </authorList>
    </citation>
    <scope>NUCLEOTIDE SEQUENCE [LARGE SCALE GENOMIC DNA]</scope>
    <source>
        <strain evidence="4 5">JCM 14085</strain>
    </source>
</reference>
<comment type="catalytic activity">
    <reaction evidence="2">
        <text>biotin + L-lysyl-[protein] + ATP = N(6)-biotinyl-L-lysyl-[protein] + AMP + diphosphate + H(+)</text>
        <dbReference type="Rhea" id="RHEA:11756"/>
        <dbReference type="Rhea" id="RHEA-COMP:9752"/>
        <dbReference type="Rhea" id="RHEA-COMP:10505"/>
        <dbReference type="ChEBI" id="CHEBI:15378"/>
        <dbReference type="ChEBI" id="CHEBI:29969"/>
        <dbReference type="ChEBI" id="CHEBI:30616"/>
        <dbReference type="ChEBI" id="CHEBI:33019"/>
        <dbReference type="ChEBI" id="CHEBI:57586"/>
        <dbReference type="ChEBI" id="CHEBI:83144"/>
        <dbReference type="ChEBI" id="CHEBI:456215"/>
        <dbReference type="EC" id="6.3.4.15"/>
    </reaction>
</comment>
<feature type="binding site" evidence="2">
    <location>
        <begin position="85"/>
        <end position="87"/>
    </location>
    <ligand>
        <name>biotin</name>
        <dbReference type="ChEBI" id="CHEBI:57586"/>
    </ligand>
</feature>
<keyword evidence="2" id="KW-0067">ATP-binding</keyword>
<evidence type="ECO:0000313" key="4">
    <source>
        <dbReference type="EMBL" id="KHO63444.1"/>
    </source>
</evidence>
<feature type="binding site" evidence="2">
    <location>
        <begin position="113"/>
        <end position="115"/>
    </location>
    <ligand>
        <name>biotin</name>
        <dbReference type="ChEBI" id="CHEBI:57586"/>
    </ligand>
</feature>
<dbReference type="GO" id="GO:0005737">
    <property type="term" value="C:cytoplasm"/>
    <property type="evidence" value="ECO:0007669"/>
    <property type="project" value="TreeGrafter"/>
</dbReference>